<comment type="caution">
    <text evidence="9">The sequence shown here is derived from an EMBL/GenBank/DDBJ whole genome shotgun (WGS) entry which is preliminary data.</text>
</comment>
<evidence type="ECO:0000256" key="3">
    <source>
        <dbReference type="ARBA" id="ARBA00022692"/>
    </source>
</evidence>
<comment type="similarity">
    <text evidence="6">Belongs to the heme-copper respiratory oxidase family.</text>
</comment>
<evidence type="ECO:0000259" key="8">
    <source>
        <dbReference type="PROSITE" id="PS50855"/>
    </source>
</evidence>
<name>A0A7C2ZP54_9AQUI</name>
<feature type="transmembrane region" description="Helical" evidence="7">
    <location>
        <begin position="243"/>
        <end position="262"/>
    </location>
</feature>
<feature type="transmembrane region" description="Helical" evidence="7">
    <location>
        <begin position="415"/>
        <end position="438"/>
    </location>
</feature>
<dbReference type="PROSITE" id="PS00077">
    <property type="entry name" value="COX1_CUB"/>
    <property type="match status" value="1"/>
</dbReference>
<dbReference type="SUPFAM" id="SSF81442">
    <property type="entry name" value="Cytochrome c oxidase subunit I-like"/>
    <property type="match status" value="1"/>
</dbReference>
<evidence type="ECO:0000256" key="1">
    <source>
        <dbReference type="ARBA" id="ARBA00004141"/>
    </source>
</evidence>
<dbReference type="PRINTS" id="PR01165">
    <property type="entry name" value="CYCOXIDASEI"/>
</dbReference>
<keyword evidence="2 6" id="KW-0679">Respiratory chain</keyword>
<feature type="transmembrane region" description="Helical" evidence="7">
    <location>
        <begin position="344"/>
        <end position="363"/>
    </location>
</feature>
<proteinExistence type="inferred from homology"/>
<comment type="subcellular location">
    <subcellularLocation>
        <location evidence="1">Membrane</location>
        <topology evidence="1">Multi-pass membrane protein</topology>
    </subcellularLocation>
</comment>
<feature type="transmembrane region" description="Helical" evidence="7">
    <location>
        <begin position="308"/>
        <end position="332"/>
    </location>
</feature>
<dbReference type="InterPro" id="IPR023616">
    <property type="entry name" value="Cyt_c_oxase-like_su1_dom"/>
</dbReference>
<feature type="transmembrane region" description="Helical" evidence="7">
    <location>
        <begin position="78"/>
        <end position="98"/>
    </location>
</feature>
<dbReference type="GO" id="GO:0022904">
    <property type="term" value="P:respiratory electron transport chain"/>
    <property type="evidence" value="ECO:0007669"/>
    <property type="project" value="TreeGrafter"/>
</dbReference>
<dbReference type="AlphaFoldDB" id="A0A7C2ZP54"/>
<feature type="transmembrane region" description="Helical" evidence="7">
    <location>
        <begin position="110"/>
        <end position="131"/>
    </location>
</feature>
<evidence type="ECO:0000256" key="2">
    <source>
        <dbReference type="ARBA" id="ARBA00022660"/>
    </source>
</evidence>
<feature type="transmembrane region" description="Helical" evidence="7">
    <location>
        <begin position="151"/>
        <end position="174"/>
    </location>
</feature>
<evidence type="ECO:0000256" key="7">
    <source>
        <dbReference type="SAM" id="Phobius"/>
    </source>
</evidence>
<dbReference type="InterPro" id="IPR000883">
    <property type="entry name" value="Cyt_C_Oxase_1"/>
</dbReference>
<dbReference type="GO" id="GO:0016020">
    <property type="term" value="C:membrane"/>
    <property type="evidence" value="ECO:0007669"/>
    <property type="project" value="UniProtKB-SubCell"/>
</dbReference>
<dbReference type="Pfam" id="PF00115">
    <property type="entry name" value="COX1"/>
    <property type="match status" value="1"/>
</dbReference>
<evidence type="ECO:0000256" key="5">
    <source>
        <dbReference type="ARBA" id="ARBA00023136"/>
    </source>
</evidence>
<keyword evidence="6" id="KW-0249">Electron transport</keyword>
<feature type="transmembrane region" description="Helical" evidence="7">
    <location>
        <begin position="274"/>
        <end position="296"/>
    </location>
</feature>
<keyword evidence="6" id="KW-0349">Heme</keyword>
<feature type="domain" description="Cytochrome oxidase subunit I profile" evidence="8">
    <location>
        <begin position="17"/>
        <end position="521"/>
    </location>
</feature>
<feature type="transmembrane region" description="Helical" evidence="7">
    <location>
        <begin position="383"/>
        <end position="403"/>
    </location>
</feature>
<keyword evidence="6" id="KW-0408">Iron</keyword>
<reference evidence="9" key="1">
    <citation type="journal article" date="2020" name="mSystems">
        <title>Genome- and Community-Level Interaction Insights into Carbon Utilization and Element Cycling Functions of Hydrothermarchaeota in Hydrothermal Sediment.</title>
        <authorList>
            <person name="Zhou Z."/>
            <person name="Liu Y."/>
            <person name="Xu W."/>
            <person name="Pan J."/>
            <person name="Luo Z.H."/>
            <person name="Li M."/>
        </authorList>
    </citation>
    <scope>NUCLEOTIDE SEQUENCE [LARGE SCALE GENOMIC DNA]</scope>
    <source>
        <strain evidence="9">SpSt-132</strain>
    </source>
</reference>
<dbReference type="GO" id="GO:0020037">
    <property type="term" value="F:heme binding"/>
    <property type="evidence" value="ECO:0007669"/>
    <property type="project" value="InterPro"/>
</dbReference>
<protein>
    <submittedName>
        <fullName evidence="9">Cytochrome C oxidase subunit I</fullName>
    </submittedName>
</protein>
<dbReference type="InterPro" id="IPR036927">
    <property type="entry name" value="Cyt_c_oxase-like_su1_sf"/>
</dbReference>
<dbReference type="EMBL" id="DSFP01000047">
    <property type="protein sequence ID" value="HEW46093.1"/>
    <property type="molecule type" value="Genomic_DNA"/>
</dbReference>
<dbReference type="PROSITE" id="PS50855">
    <property type="entry name" value="COX1"/>
    <property type="match status" value="1"/>
</dbReference>
<keyword evidence="3 6" id="KW-0812">Transmembrane</keyword>
<feature type="transmembrane region" description="Helical" evidence="7">
    <location>
        <begin position="28"/>
        <end position="50"/>
    </location>
</feature>
<evidence type="ECO:0000256" key="4">
    <source>
        <dbReference type="ARBA" id="ARBA00022989"/>
    </source>
</evidence>
<evidence type="ECO:0000313" key="9">
    <source>
        <dbReference type="EMBL" id="HEW46093.1"/>
    </source>
</evidence>
<dbReference type="InterPro" id="IPR023615">
    <property type="entry name" value="Cyt_c_Oxase_su1_BS"/>
</dbReference>
<keyword evidence="6" id="KW-0479">Metal-binding</keyword>
<dbReference type="GO" id="GO:0015990">
    <property type="term" value="P:electron transport coupled proton transport"/>
    <property type="evidence" value="ECO:0007669"/>
    <property type="project" value="TreeGrafter"/>
</dbReference>
<sequence>MAAVGYKPYFSAGLKEWIFTTDHKKIGIMYGITSLIFFLIAGLSALAIRLELFQPGLQYMSEDTYNQALTIHGVLMQFWWAVAIWGSFGNYLLPLMIGARDVAFPRLNALSYWLFFAASVLALITLLPGNHIRMMWTGYPPFSLNENAGPVAFYALIIHLLGASSLASAINLVVTNLTMRAPGITLKKMNLFLHAFLAMNVIQILGVPALAGAVTMLLMDKYFHTAFFDPTRGGDPLLYQNLFWFYSHPVVYVMILPAFGLISEMVATFSRREIFGRTSMIIAIWGIAILGFMVWIHHMFTSGVPDWIRIIFSYTTVLIGVPTGIKIFNWIFTLYKGSIRLTAPMLYTLSAIFMFLIGGLTGIPLGLPAFDVAVHDSHFVVAHFHYVLGMALTLAVFGGFHYWYPKITGRMYSELWAKIGLVIIMIGSNMFYFLQFIVGLEGMPRRYADYPPIDSWIKLHELQTIGAMILGFGVFVALLNLILSTKLGKKAEDNPWQSPSLEWLIPSPPPPHNFDKIPHMPEDWDPYNYEWLDKHHKK</sequence>
<gene>
    <name evidence="9" type="ORF">ENO47_05430</name>
</gene>
<feature type="transmembrane region" description="Helical" evidence="7">
    <location>
        <begin position="465"/>
        <end position="483"/>
    </location>
</feature>
<dbReference type="GO" id="GO:0009060">
    <property type="term" value="P:aerobic respiration"/>
    <property type="evidence" value="ECO:0007669"/>
    <property type="project" value="InterPro"/>
</dbReference>
<feature type="transmembrane region" description="Helical" evidence="7">
    <location>
        <begin position="195"/>
        <end position="219"/>
    </location>
</feature>
<dbReference type="GO" id="GO:0004129">
    <property type="term" value="F:cytochrome-c oxidase activity"/>
    <property type="evidence" value="ECO:0007669"/>
    <property type="project" value="InterPro"/>
</dbReference>
<keyword evidence="4 7" id="KW-1133">Transmembrane helix</keyword>
<evidence type="ECO:0000256" key="6">
    <source>
        <dbReference type="RuleBase" id="RU000370"/>
    </source>
</evidence>
<accession>A0A7C2ZP54</accession>
<organism evidence="9">
    <name type="scientific">Hydrogenobacter sp</name>
    <dbReference type="NCBI Taxonomy" id="2152829"/>
    <lineage>
        <taxon>Bacteria</taxon>
        <taxon>Pseudomonadati</taxon>
        <taxon>Aquificota</taxon>
        <taxon>Aquificia</taxon>
        <taxon>Aquificales</taxon>
        <taxon>Aquificaceae</taxon>
        <taxon>Hydrogenobacter</taxon>
    </lineage>
</organism>
<dbReference type="PANTHER" id="PTHR10422">
    <property type="entry name" value="CYTOCHROME C OXIDASE SUBUNIT 1"/>
    <property type="match status" value="1"/>
</dbReference>
<dbReference type="Gene3D" id="1.20.210.10">
    <property type="entry name" value="Cytochrome c oxidase-like, subunit I domain"/>
    <property type="match status" value="1"/>
</dbReference>
<keyword evidence="6" id="KW-0813">Transport</keyword>
<dbReference type="PANTHER" id="PTHR10422:SF18">
    <property type="entry name" value="CYTOCHROME C OXIDASE SUBUNIT 1"/>
    <property type="match status" value="1"/>
</dbReference>
<keyword evidence="5 7" id="KW-0472">Membrane</keyword>